<reference evidence="7 8" key="1">
    <citation type="journal article" date="2015" name="Genome Announc.">
        <title>Expanding the biotechnology potential of lactobacilli through comparative genomics of 213 strains and associated genera.</title>
        <authorList>
            <person name="Sun Z."/>
            <person name="Harris H.M."/>
            <person name="McCann A."/>
            <person name="Guo C."/>
            <person name="Argimon S."/>
            <person name="Zhang W."/>
            <person name="Yang X."/>
            <person name="Jeffery I.B."/>
            <person name="Cooney J.C."/>
            <person name="Kagawa T.F."/>
            <person name="Liu W."/>
            <person name="Song Y."/>
            <person name="Salvetti E."/>
            <person name="Wrobel A."/>
            <person name="Rasinkangas P."/>
            <person name="Parkhill J."/>
            <person name="Rea M.C."/>
            <person name="O'Sullivan O."/>
            <person name="Ritari J."/>
            <person name="Douillard F.P."/>
            <person name="Paul Ross R."/>
            <person name="Yang R."/>
            <person name="Briner A.E."/>
            <person name="Felis G.E."/>
            <person name="de Vos W.M."/>
            <person name="Barrangou R."/>
            <person name="Klaenhammer T.R."/>
            <person name="Caufield P.W."/>
            <person name="Cui Y."/>
            <person name="Zhang H."/>
            <person name="O'Toole P.W."/>
        </authorList>
    </citation>
    <scope>NUCLEOTIDE SEQUENCE [LARGE SCALE GENOMIC DNA]</scope>
    <source>
        <strain evidence="7 8">DSM 20719</strain>
    </source>
</reference>
<evidence type="ECO:0000256" key="4">
    <source>
        <dbReference type="ARBA" id="ARBA00022692"/>
    </source>
</evidence>
<name>A0AA89I1K7_9LACO</name>
<evidence type="ECO:0000256" key="3">
    <source>
        <dbReference type="ARBA" id="ARBA00022475"/>
    </source>
</evidence>
<dbReference type="CDD" id="cd01127">
    <property type="entry name" value="TrwB_TraG_TraD_VirD4"/>
    <property type="match status" value="1"/>
</dbReference>
<dbReference type="GO" id="GO:0005886">
    <property type="term" value="C:plasma membrane"/>
    <property type="evidence" value="ECO:0007669"/>
    <property type="project" value="UniProtKB-SubCell"/>
</dbReference>
<comment type="subcellular location">
    <subcellularLocation>
        <location evidence="1">Cell membrane</location>
        <topology evidence="1">Multi-pass membrane protein</topology>
    </subcellularLocation>
</comment>
<proteinExistence type="inferred from homology"/>
<sequence>MIKRIFDYFQSSEHDTFNKFTKGVTHFFEKNFPEDSKREGYEDAYQNRLRFLANERILKRIMLGLWFMLILLENYVVNSALATSIQSTVQTAVNELRASGLTPQVNKPGFFSLLLNVFSHPFIKFVLFALTTGFVYTLYVKIHDNYRPLEYDLTQGTTTPETNEKMRHDYPSVEIKVNAPAPAYVKGTIGIPIRQYPQTEEQKARGVIEFAVATEPSHVVALAHTRAGKSIYLIDPAIYIGTGSPNQAERRSIIYLATAGDEPRRWRDLLLARGYRIRIINTVDPSESDPYPMFNILMSYYKDYYECRLKAKALLAEGKKDEAMHYHVLSDKAGDRATDEIIKASDIVMPKDDKGNDDSFWVIQSRTLFRAVALALCEQSLSADPTDPIVEASIEHDFSLVNGYTIQNVVNKMFSESISADYHPYLLNYAKENTKLMDQLLAKYDGQSALDVFFGEMDDALIAKEYYRGMMASKDAKQTLGNIVQNFNGDMEWFMRSSMAKMTAANDDFNFDDLAYDTEKPTALFIMMSDSEADNNGLGFLAYEQIYQRLNFRAYMNDDSVFPRDVWSFNDEAGNTGKVLNLANKWTASLKKHFFIFFILQDLEQMTELYGESVKDTILGNTGILYYIRSGSLKTNKYISESIGKRAVYKKRRSVSGILDLGISRTEEVERIPILEPFELRELAEGNSVVLRLMHTKDGDGKGIYQKPIINRLEDGTASKPFYEWCQLKAVPWKDMGVNNKFLMIDRIQMQWELRPNKRVIVGTEAPVLEPEKEVINMTTNEEIKATAKTLKVTPVLIDGDRESKPMTEESVRWIGDDSRLVDEKEEILKHAVQTLGTGFLSEPYNSAVNMTTQIAIRNIIDNDGDLFKNAAVNNEYGAVAANDVVDSMLTFIASNFSSSVLDQVCSCLINNQGEQH</sequence>
<dbReference type="Gene3D" id="3.40.50.300">
    <property type="entry name" value="P-loop containing nucleotide triphosphate hydrolases"/>
    <property type="match status" value="1"/>
</dbReference>
<dbReference type="Pfam" id="PF02534">
    <property type="entry name" value="T4SS-DNA_transf"/>
    <property type="match status" value="1"/>
</dbReference>
<organism evidence="7 8">
    <name type="scientific">Latilactobacillus graminis DSM 20719</name>
    <dbReference type="NCBI Taxonomy" id="1423752"/>
    <lineage>
        <taxon>Bacteria</taxon>
        <taxon>Bacillati</taxon>
        <taxon>Bacillota</taxon>
        <taxon>Bacilli</taxon>
        <taxon>Lactobacillales</taxon>
        <taxon>Lactobacillaceae</taxon>
        <taxon>Latilactobacillus</taxon>
    </lineage>
</organism>
<evidence type="ECO:0000256" key="6">
    <source>
        <dbReference type="ARBA" id="ARBA00023136"/>
    </source>
</evidence>
<evidence type="ECO:0008006" key="9">
    <source>
        <dbReference type="Google" id="ProtNLM"/>
    </source>
</evidence>
<keyword evidence="3" id="KW-1003">Cell membrane</keyword>
<dbReference type="InterPro" id="IPR027417">
    <property type="entry name" value="P-loop_NTPase"/>
</dbReference>
<dbReference type="RefSeq" id="WP_057907964.1">
    <property type="nucleotide sequence ID" value="NZ_AYZB01000008.1"/>
</dbReference>
<evidence type="ECO:0000313" key="7">
    <source>
        <dbReference type="EMBL" id="KRM23675.1"/>
    </source>
</evidence>
<accession>A0AA89I1K7</accession>
<keyword evidence="5" id="KW-1133">Transmembrane helix</keyword>
<comment type="caution">
    <text evidence="7">The sequence shown here is derived from an EMBL/GenBank/DDBJ whole genome shotgun (WGS) entry which is preliminary data.</text>
</comment>
<dbReference type="AlphaFoldDB" id="A0AA89I1K7"/>
<dbReference type="SUPFAM" id="SSF52540">
    <property type="entry name" value="P-loop containing nucleoside triphosphate hydrolases"/>
    <property type="match status" value="1"/>
</dbReference>
<dbReference type="PANTHER" id="PTHR37937">
    <property type="entry name" value="CONJUGATIVE TRANSFER: DNA TRANSPORT"/>
    <property type="match status" value="1"/>
</dbReference>
<protein>
    <recommendedName>
        <fullName evidence="9">TraD/TraG TraM recognition site domain-containing protein</fullName>
    </recommendedName>
</protein>
<dbReference type="EMBL" id="AYZB01000008">
    <property type="protein sequence ID" value="KRM23675.1"/>
    <property type="molecule type" value="Genomic_DNA"/>
</dbReference>
<dbReference type="Proteomes" id="UP000050823">
    <property type="component" value="Unassembled WGS sequence"/>
</dbReference>
<keyword evidence="4" id="KW-0812">Transmembrane</keyword>
<evidence type="ECO:0000256" key="1">
    <source>
        <dbReference type="ARBA" id="ARBA00004651"/>
    </source>
</evidence>
<dbReference type="InterPro" id="IPR051539">
    <property type="entry name" value="T4SS-coupling_protein"/>
</dbReference>
<comment type="similarity">
    <text evidence="2">Belongs to the VirD4/TraG family.</text>
</comment>
<gene>
    <name evidence="7" type="ORF">FC90_GL001467</name>
</gene>
<evidence type="ECO:0000256" key="2">
    <source>
        <dbReference type="ARBA" id="ARBA00008806"/>
    </source>
</evidence>
<dbReference type="InterPro" id="IPR003688">
    <property type="entry name" value="TraG/VirD4"/>
</dbReference>
<evidence type="ECO:0000313" key="8">
    <source>
        <dbReference type="Proteomes" id="UP000050823"/>
    </source>
</evidence>
<keyword evidence="6" id="KW-0472">Membrane</keyword>
<evidence type="ECO:0000256" key="5">
    <source>
        <dbReference type="ARBA" id="ARBA00022989"/>
    </source>
</evidence>
<dbReference type="PANTHER" id="PTHR37937:SF1">
    <property type="entry name" value="CONJUGATIVE TRANSFER: DNA TRANSPORT"/>
    <property type="match status" value="1"/>
</dbReference>